<keyword evidence="15" id="KW-1185">Reference proteome</keyword>
<dbReference type="InterPro" id="IPR002528">
    <property type="entry name" value="MATE_fam"/>
</dbReference>
<dbReference type="EMBL" id="JACRSR010000003">
    <property type="protein sequence ID" value="MBC8531834.1"/>
    <property type="molecule type" value="Genomic_DNA"/>
</dbReference>
<protein>
    <recommendedName>
        <fullName evidence="4">Probable multidrug resistance protein NorM</fullName>
    </recommendedName>
    <alternativeName>
        <fullName evidence="12">Multidrug-efflux transporter</fullName>
    </alternativeName>
</protein>
<feature type="transmembrane region" description="Helical" evidence="13">
    <location>
        <begin position="12"/>
        <end position="40"/>
    </location>
</feature>
<sequence length="452" mass="48620">MDKYFTVKAMDWRQVVAIIIPLLVDQAFVIGLSLLNTAMISSSGVAAVSAVNMVDSLNMFLINVFIAVATGGTVIVAQYKGVDNMNMVSRSATQAVSSVFMLAVGLGGLLAIFHTPVLNLLFGGAEATVMENASIYMVGSCLSYPGVAVVQAAMGDLRGVGDTKASLAMSLVMNLSYVALNLILVTFMGMGVTGFVISMNVSRYAAAICSIFYLSHHNHNIHFRLRDAVHLDFKIQKWMLTVGVPFAAEQMFFNGGKILTQTFMVQMGTLALTTNAISASITMLLQIAANALNLAVVTVVGQCMGRRDVEDARRITRSFIVLSMLTFVVSAVVVLPLFPLIVQLFAPPVEIVGDIFLITALCAIADPLLWSFGFIVPSALRAAGDAKFTSVAALISMWVVRVVLGYVLGVVFKLGIVGVWVAMFIEWGSRGLVFTLRFRGSKWCKHNLIGES</sequence>
<evidence type="ECO:0000256" key="4">
    <source>
        <dbReference type="ARBA" id="ARBA00020268"/>
    </source>
</evidence>
<dbReference type="Proteomes" id="UP000623172">
    <property type="component" value="Unassembled WGS sequence"/>
</dbReference>
<dbReference type="GO" id="GO:0005886">
    <property type="term" value="C:plasma membrane"/>
    <property type="evidence" value="ECO:0007669"/>
    <property type="project" value="UniProtKB-SubCell"/>
</dbReference>
<evidence type="ECO:0000256" key="9">
    <source>
        <dbReference type="ARBA" id="ARBA00022989"/>
    </source>
</evidence>
<comment type="function">
    <text evidence="1">Multidrug efflux pump.</text>
</comment>
<organism evidence="14 15">
    <name type="scientific">Gehongia tenuis</name>
    <dbReference type="NCBI Taxonomy" id="2763655"/>
    <lineage>
        <taxon>Bacteria</taxon>
        <taxon>Bacillati</taxon>
        <taxon>Bacillota</taxon>
        <taxon>Clostridia</taxon>
        <taxon>Christensenellales</taxon>
        <taxon>Christensenellaceae</taxon>
        <taxon>Gehongia</taxon>
    </lineage>
</organism>
<feature type="transmembrane region" description="Helical" evidence="13">
    <location>
        <begin position="320"/>
        <end position="345"/>
    </location>
</feature>
<comment type="subcellular location">
    <subcellularLocation>
        <location evidence="2">Cell membrane</location>
        <topology evidence="2">Multi-pass membrane protein</topology>
    </subcellularLocation>
</comment>
<keyword evidence="9 13" id="KW-1133">Transmembrane helix</keyword>
<proteinExistence type="inferred from homology"/>
<dbReference type="GO" id="GO:0015297">
    <property type="term" value="F:antiporter activity"/>
    <property type="evidence" value="ECO:0007669"/>
    <property type="project" value="UniProtKB-KW"/>
</dbReference>
<accession>A0A926D5M2</accession>
<feature type="transmembrane region" description="Helical" evidence="13">
    <location>
        <begin position="166"/>
        <end position="189"/>
    </location>
</feature>
<dbReference type="PANTHER" id="PTHR43298">
    <property type="entry name" value="MULTIDRUG RESISTANCE PROTEIN NORM-RELATED"/>
    <property type="match status" value="1"/>
</dbReference>
<comment type="similarity">
    <text evidence="3">Belongs to the multi antimicrobial extrusion (MATE) (TC 2.A.66.1) family.</text>
</comment>
<name>A0A926D5M2_9FIRM</name>
<evidence type="ECO:0000256" key="1">
    <source>
        <dbReference type="ARBA" id="ARBA00003408"/>
    </source>
</evidence>
<dbReference type="AlphaFoldDB" id="A0A926D5M2"/>
<comment type="caution">
    <text evidence="14">The sequence shown here is derived from an EMBL/GenBank/DDBJ whole genome shotgun (WGS) entry which is preliminary data.</text>
</comment>
<keyword evidence="6" id="KW-0050">Antiport</keyword>
<evidence type="ECO:0000313" key="15">
    <source>
        <dbReference type="Proteomes" id="UP000623172"/>
    </source>
</evidence>
<dbReference type="InterPro" id="IPR048279">
    <property type="entry name" value="MdtK-like"/>
</dbReference>
<evidence type="ECO:0000256" key="2">
    <source>
        <dbReference type="ARBA" id="ARBA00004651"/>
    </source>
</evidence>
<keyword evidence="11 13" id="KW-0472">Membrane</keyword>
<dbReference type="RefSeq" id="WP_407926377.1">
    <property type="nucleotide sequence ID" value="NZ_JACRSR010000003.1"/>
</dbReference>
<keyword evidence="8 13" id="KW-0812">Transmembrane</keyword>
<dbReference type="GO" id="GO:0042910">
    <property type="term" value="F:xenobiotic transmembrane transporter activity"/>
    <property type="evidence" value="ECO:0007669"/>
    <property type="project" value="InterPro"/>
</dbReference>
<keyword evidence="7" id="KW-1003">Cell membrane</keyword>
<evidence type="ECO:0000256" key="3">
    <source>
        <dbReference type="ARBA" id="ARBA00010199"/>
    </source>
</evidence>
<evidence type="ECO:0000256" key="5">
    <source>
        <dbReference type="ARBA" id="ARBA00022448"/>
    </source>
</evidence>
<dbReference type="PIRSF" id="PIRSF006603">
    <property type="entry name" value="DinF"/>
    <property type="match status" value="1"/>
</dbReference>
<evidence type="ECO:0000256" key="13">
    <source>
        <dbReference type="SAM" id="Phobius"/>
    </source>
</evidence>
<dbReference type="NCBIfam" id="TIGR00797">
    <property type="entry name" value="matE"/>
    <property type="match status" value="1"/>
</dbReference>
<dbReference type="Pfam" id="PF01554">
    <property type="entry name" value="MatE"/>
    <property type="match status" value="2"/>
</dbReference>
<feature type="transmembrane region" description="Helical" evidence="13">
    <location>
        <begin position="276"/>
        <end position="300"/>
    </location>
</feature>
<evidence type="ECO:0000256" key="7">
    <source>
        <dbReference type="ARBA" id="ARBA00022475"/>
    </source>
</evidence>
<feature type="transmembrane region" description="Helical" evidence="13">
    <location>
        <begin position="351"/>
        <end position="376"/>
    </location>
</feature>
<dbReference type="PANTHER" id="PTHR43298:SF2">
    <property type="entry name" value="FMN_FAD EXPORTER YEEO-RELATED"/>
    <property type="match status" value="1"/>
</dbReference>
<dbReference type="GO" id="GO:0006811">
    <property type="term" value="P:monoatomic ion transport"/>
    <property type="evidence" value="ECO:0007669"/>
    <property type="project" value="UniProtKB-KW"/>
</dbReference>
<evidence type="ECO:0000256" key="8">
    <source>
        <dbReference type="ARBA" id="ARBA00022692"/>
    </source>
</evidence>
<gene>
    <name evidence="14" type="ORF">H8696_08240</name>
</gene>
<evidence type="ECO:0000313" key="14">
    <source>
        <dbReference type="EMBL" id="MBC8531834.1"/>
    </source>
</evidence>
<keyword evidence="5" id="KW-0813">Transport</keyword>
<reference evidence="14" key="1">
    <citation type="submission" date="2020-08" db="EMBL/GenBank/DDBJ databases">
        <title>Genome public.</title>
        <authorList>
            <person name="Liu C."/>
            <person name="Sun Q."/>
        </authorList>
    </citation>
    <scope>NUCLEOTIDE SEQUENCE</scope>
    <source>
        <strain evidence="14">NSJ-53</strain>
    </source>
</reference>
<feature type="transmembrane region" description="Helical" evidence="13">
    <location>
        <begin position="91"/>
        <end position="113"/>
    </location>
</feature>
<feature type="transmembrane region" description="Helical" evidence="13">
    <location>
        <begin position="60"/>
        <end position="79"/>
    </location>
</feature>
<keyword evidence="10" id="KW-0406">Ion transport</keyword>
<feature type="transmembrane region" description="Helical" evidence="13">
    <location>
        <begin position="133"/>
        <end position="154"/>
    </location>
</feature>
<evidence type="ECO:0000256" key="10">
    <source>
        <dbReference type="ARBA" id="ARBA00023065"/>
    </source>
</evidence>
<evidence type="ECO:0000256" key="6">
    <source>
        <dbReference type="ARBA" id="ARBA00022449"/>
    </source>
</evidence>
<evidence type="ECO:0000256" key="12">
    <source>
        <dbReference type="ARBA" id="ARBA00031636"/>
    </source>
</evidence>
<evidence type="ECO:0000256" key="11">
    <source>
        <dbReference type="ARBA" id="ARBA00023136"/>
    </source>
</evidence>
<feature type="transmembrane region" description="Helical" evidence="13">
    <location>
        <begin position="235"/>
        <end position="256"/>
    </location>
</feature>
<dbReference type="InterPro" id="IPR050222">
    <property type="entry name" value="MATE_MdtK"/>
</dbReference>